<dbReference type="Proteomes" id="UP000240418">
    <property type="component" value="Unassembled WGS sequence"/>
</dbReference>
<keyword evidence="2" id="KW-1185">Reference proteome</keyword>
<dbReference type="AlphaFoldDB" id="A0A2P8F607"/>
<protein>
    <submittedName>
        <fullName evidence="1">Uncharacterized protein</fullName>
    </submittedName>
</protein>
<name>A0A2P8F607_9RHOB</name>
<organism evidence="1 2">
    <name type="scientific">Shimia abyssi</name>
    <dbReference type="NCBI Taxonomy" id="1662395"/>
    <lineage>
        <taxon>Bacteria</taxon>
        <taxon>Pseudomonadati</taxon>
        <taxon>Pseudomonadota</taxon>
        <taxon>Alphaproteobacteria</taxon>
        <taxon>Rhodobacterales</taxon>
        <taxon>Roseobacteraceae</taxon>
    </lineage>
</organism>
<sequence length="85" mass="9550">MPLEPNKPHVATTETRHADRKTRMLKATPHPVAIRLDKVLTQIIFSPISPVAVLQGKETIIAEQHPAIGQGKTHNTALPYHFWTR</sequence>
<gene>
    <name evidence="1" type="ORF">CLV88_12149</name>
</gene>
<evidence type="ECO:0000313" key="2">
    <source>
        <dbReference type="Proteomes" id="UP000240418"/>
    </source>
</evidence>
<proteinExistence type="predicted"/>
<reference evidence="1 2" key="1">
    <citation type="submission" date="2018-03" db="EMBL/GenBank/DDBJ databases">
        <title>Genomic Encyclopedia of Archaeal and Bacterial Type Strains, Phase II (KMG-II): from individual species to whole genera.</title>
        <authorList>
            <person name="Goeker M."/>
        </authorList>
    </citation>
    <scope>NUCLEOTIDE SEQUENCE [LARGE SCALE GENOMIC DNA]</scope>
    <source>
        <strain evidence="1 2">DSM 100673</strain>
    </source>
</reference>
<accession>A0A2P8F607</accession>
<dbReference type="EMBL" id="PYGJ01000021">
    <property type="protein sequence ID" value="PSL17139.1"/>
    <property type="molecule type" value="Genomic_DNA"/>
</dbReference>
<evidence type="ECO:0000313" key="1">
    <source>
        <dbReference type="EMBL" id="PSL17139.1"/>
    </source>
</evidence>
<comment type="caution">
    <text evidence="1">The sequence shown here is derived from an EMBL/GenBank/DDBJ whole genome shotgun (WGS) entry which is preliminary data.</text>
</comment>